<comment type="caution">
    <text evidence="2">The sequence shown here is derived from an EMBL/GenBank/DDBJ whole genome shotgun (WGS) entry which is preliminary data.</text>
</comment>
<dbReference type="Proteomes" id="UP001439008">
    <property type="component" value="Unassembled WGS sequence"/>
</dbReference>
<keyword evidence="3" id="KW-1185">Reference proteome</keyword>
<organism evidence="2 3">
    <name type="scientific">Bonamia ostreae</name>
    <dbReference type="NCBI Taxonomy" id="126728"/>
    <lineage>
        <taxon>Eukaryota</taxon>
        <taxon>Sar</taxon>
        <taxon>Rhizaria</taxon>
        <taxon>Endomyxa</taxon>
        <taxon>Ascetosporea</taxon>
        <taxon>Haplosporida</taxon>
        <taxon>Bonamia</taxon>
    </lineage>
</organism>
<evidence type="ECO:0000313" key="2">
    <source>
        <dbReference type="EMBL" id="MES1920640.1"/>
    </source>
</evidence>
<keyword evidence="1" id="KW-0812">Transmembrane</keyword>
<feature type="transmembrane region" description="Helical" evidence="1">
    <location>
        <begin position="213"/>
        <end position="241"/>
    </location>
</feature>
<protein>
    <submittedName>
        <fullName evidence="2">Uncharacterized protein</fullName>
    </submittedName>
</protein>
<evidence type="ECO:0000256" key="1">
    <source>
        <dbReference type="SAM" id="Phobius"/>
    </source>
</evidence>
<gene>
    <name evidence="2" type="ORF">MHBO_002293</name>
</gene>
<feature type="transmembrane region" description="Helical" evidence="1">
    <location>
        <begin position="6"/>
        <end position="31"/>
    </location>
</feature>
<dbReference type="EMBL" id="JBDODL010000783">
    <property type="protein sequence ID" value="MES1920640.1"/>
    <property type="molecule type" value="Genomic_DNA"/>
</dbReference>
<sequence>MFLKKREIIFVCILIVISFLMAINASFSFFFKFPKLTEKVKIDFILNKSQFKVVSTNYNFEHIQQFSGDDNIFYSKNSLFLDENYFYDIYLDIVTPFSPKPKMSTIATELNVKNGRRVSNLRSKKPISFRKNGLLFRKMAEYLCFPLFPLNFFCFFSKTTNSVLLFEKFRTFDNKKCRLKSIKIDIEDVEMVYNAKIRFETTMSEFVFKKWRLFCVLLMWWLVFFVSIGVLVFSFIFAYFADSGFCAKIARFLNFPFNVVSRESDERVVWNEDIIERKREEFPVEEGSDEHCFNQNLRKRGYSRG</sequence>
<reference evidence="2 3" key="1">
    <citation type="journal article" date="2024" name="BMC Biol.">
        <title>Comparative genomics of Ascetosporea gives new insight into the evolutionary basis for animal parasitism in Rhizaria.</title>
        <authorList>
            <person name="Hiltunen Thoren M."/>
            <person name="Onut-Brannstrom I."/>
            <person name="Alfjorden A."/>
            <person name="Peckova H."/>
            <person name="Swords F."/>
            <person name="Hooper C."/>
            <person name="Holzer A.S."/>
            <person name="Bass D."/>
            <person name="Burki F."/>
        </authorList>
    </citation>
    <scope>NUCLEOTIDE SEQUENCE [LARGE SCALE GENOMIC DNA]</scope>
    <source>
        <strain evidence="2">20-A016</strain>
    </source>
</reference>
<accession>A0ABV2ALT6</accession>
<keyword evidence="1" id="KW-0472">Membrane</keyword>
<proteinExistence type="predicted"/>
<name>A0ABV2ALT6_9EUKA</name>
<evidence type="ECO:0000313" key="3">
    <source>
        <dbReference type="Proteomes" id="UP001439008"/>
    </source>
</evidence>
<keyword evidence="1" id="KW-1133">Transmembrane helix</keyword>